<keyword evidence="1" id="KW-0472">Membrane</keyword>
<sequence>MRILIKPKKTKYRLGTLFGFIALVLISFSPATDPLDRIISSFEKYLAESPQEKVYIHIDRDDYAAGETIWLKAYLTAGPYHEASLLSNTIYVELINSSGEVIQQHQLFSPEGFAAGQVELDESLPSGNYLVRSYTNWMRNADAAYFFHKQIKIWNTQDPINNVLSDEAIALQFFPEGGNLVNGIMSKVGFKAIGKDGLGKLVKGKVLEDEQEVATFESNKLGMGVFALMPKEGKKYTALLENSDEIVPLPKALDSGIILSVTNSPTTADILVKVQASENSNLQTVYLLAQTRGIVCASSQADLSKNVSFIRIPKKEFPSGIAQITVLDETGNPLAERLVFIDHQDQMTITASMNKSIYRPREQVQVDIEVKDKEGKPMEANLSMTIFDGGQVAVDVNKETIQSNLLLSSELKGHIESPGYYFNPSNQNREKDLDILMLTQGWRKFTIKQALSENALDPIYRVERGLSIRGVLTDSKNNQPLEEGTVSYLSLFPIAESKTATSNSTGEFEIHDLIFFDSTKVILQGNSRNRKSATIFIDRSYHSPSLAYHIPSTPIRPGDLEQSFITKATERTAIEKAFDFDNSELALEGVEVKGKRIDAPSPISSTYGAGTVQMQVAGNIGLENQQHPLDLVKGRVSGVQITGTGPSSKILIQGVGSINSSMEPLILLNDFPIKLESLQTLPVHEIQNYTVWKGPDTAIFGARGANGVIGFYTKKEIGGAIAASEKDERPPVIGYQIAKEFYSPKYPLQELNQAKPDRRATLLWAPNIQSDSLGKASVSFFNSDAENVIYGEIEGISSGGKPGILRFSYTIEK</sequence>
<keyword evidence="4" id="KW-1185">Reference proteome</keyword>
<comment type="similarity">
    <text evidence="1">Belongs to the TonB-dependent receptor family.</text>
</comment>
<name>A0A1I1BB92_9BACT</name>
<keyword evidence="1" id="KW-0812">Transmembrane</keyword>
<protein>
    <submittedName>
        <fullName evidence="3">TonB-dependent Receptor Plug Domain</fullName>
    </submittedName>
</protein>
<dbReference type="OrthoDB" id="679547at2"/>
<dbReference type="InterPro" id="IPR037066">
    <property type="entry name" value="Plug_dom_sf"/>
</dbReference>
<keyword evidence="3" id="KW-0675">Receptor</keyword>
<dbReference type="STRING" id="237018.SAMN04489723_11255"/>
<evidence type="ECO:0000256" key="1">
    <source>
        <dbReference type="PROSITE-ProRule" id="PRU01360"/>
    </source>
</evidence>
<gene>
    <name evidence="3" type="ORF">SAMN04489723_11255</name>
</gene>
<organism evidence="3 4">
    <name type="scientific">Algoriphagus aquimarinus</name>
    <dbReference type="NCBI Taxonomy" id="237018"/>
    <lineage>
        <taxon>Bacteria</taxon>
        <taxon>Pseudomonadati</taxon>
        <taxon>Bacteroidota</taxon>
        <taxon>Cytophagia</taxon>
        <taxon>Cytophagales</taxon>
        <taxon>Cyclobacteriaceae</taxon>
        <taxon>Algoriphagus</taxon>
    </lineage>
</organism>
<dbReference type="EMBL" id="FOKK01000012">
    <property type="protein sequence ID" value="SFB47501.1"/>
    <property type="molecule type" value="Genomic_DNA"/>
</dbReference>
<keyword evidence="1" id="KW-0998">Cell outer membrane</keyword>
<dbReference type="Gene3D" id="2.170.130.10">
    <property type="entry name" value="TonB-dependent receptor, plug domain"/>
    <property type="match status" value="1"/>
</dbReference>
<dbReference type="SUPFAM" id="SSF56935">
    <property type="entry name" value="Porins"/>
    <property type="match status" value="1"/>
</dbReference>
<evidence type="ECO:0000313" key="4">
    <source>
        <dbReference type="Proteomes" id="UP000198790"/>
    </source>
</evidence>
<dbReference type="Proteomes" id="UP000198790">
    <property type="component" value="Unassembled WGS sequence"/>
</dbReference>
<proteinExistence type="inferred from homology"/>
<keyword evidence="1" id="KW-1134">Transmembrane beta strand</keyword>
<feature type="domain" description="TonB-dependent receptor plug" evidence="2">
    <location>
        <begin position="620"/>
        <end position="708"/>
    </location>
</feature>
<dbReference type="Pfam" id="PF07715">
    <property type="entry name" value="Plug"/>
    <property type="match status" value="1"/>
</dbReference>
<evidence type="ECO:0000259" key="2">
    <source>
        <dbReference type="Pfam" id="PF07715"/>
    </source>
</evidence>
<dbReference type="PROSITE" id="PS52016">
    <property type="entry name" value="TONB_DEPENDENT_REC_3"/>
    <property type="match status" value="1"/>
</dbReference>
<dbReference type="InterPro" id="IPR012910">
    <property type="entry name" value="Plug_dom"/>
</dbReference>
<dbReference type="InterPro" id="IPR039426">
    <property type="entry name" value="TonB-dep_rcpt-like"/>
</dbReference>
<accession>A0A1I1BB92</accession>
<keyword evidence="1" id="KW-0813">Transport</keyword>
<dbReference type="Gene3D" id="2.60.40.1930">
    <property type="match status" value="1"/>
</dbReference>
<evidence type="ECO:0000313" key="3">
    <source>
        <dbReference type="EMBL" id="SFB47501.1"/>
    </source>
</evidence>
<dbReference type="GO" id="GO:0009279">
    <property type="term" value="C:cell outer membrane"/>
    <property type="evidence" value="ECO:0007669"/>
    <property type="project" value="UniProtKB-SubCell"/>
</dbReference>
<comment type="subcellular location">
    <subcellularLocation>
        <location evidence="1">Cell outer membrane</location>
        <topology evidence="1">Multi-pass membrane protein</topology>
    </subcellularLocation>
</comment>
<reference evidence="3 4" key="1">
    <citation type="submission" date="2016-10" db="EMBL/GenBank/DDBJ databases">
        <authorList>
            <person name="de Groot N.N."/>
        </authorList>
    </citation>
    <scope>NUCLEOTIDE SEQUENCE [LARGE SCALE GENOMIC DNA]</scope>
    <source>
        <strain evidence="3 4">DSM 23399</strain>
    </source>
</reference>
<dbReference type="AlphaFoldDB" id="A0A1I1BB92"/>